<name>A0A0D3IBD9_EMIH1</name>
<dbReference type="GO" id="GO:0012505">
    <property type="term" value="C:endomembrane system"/>
    <property type="evidence" value="ECO:0007669"/>
    <property type="project" value="UniProtKB-SubCell"/>
</dbReference>
<dbReference type="RefSeq" id="XP_005761003.1">
    <property type="nucleotide sequence ID" value="XM_005760946.1"/>
</dbReference>
<keyword evidence="3 6" id="KW-1133">Transmembrane helix</keyword>
<comment type="subcellular location">
    <subcellularLocation>
        <location evidence="1">Endomembrane system</location>
        <topology evidence="1">Multi-pass membrane protein</topology>
    </subcellularLocation>
</comment>
<keyword evidence="9" id="KW-1185">Reference proteome</keyword>
<dbReference type="SMART" id="SM00752">
    <property type="entry name" value="HTTM"/>
    <property type="match status" value="1"/>
</dbReference>
<dbReference type="EnsemblProtists" id="EOD08574">
    <property type="protein sequence ID" value="EOD08574"/>
    <property type="gene ID" value="EMIHUDRAFT_217281"/>
</dbReference>
<evidence type="ECO:0000256" key="2">
    <source>
        <dbReference type="ARBA" id="ARBA00022692"/>
    </source>
</evidence>
<evidence type="ECO:0000259" key="7">
    <source>
        <dbReference type="SMART" id="SM00752"/>
    </source>
</evidence>
<feature type="region of interest" description="Disordered" evidence="5">
    <location>
        <begin position="171"/>
        <end position="193"/>
    </location>
</feature>
<dbReference type="AlphaFoldDB" id="A0A0D3IBD9"/>
<feature type="transmembrane region" description="Helical" evidence="6">
    <location>
        <begin position="316"/>
        <end position="336"/>
    </location>
</feature>
<feature type="transmembrane region" description="Helical" evidence="6">
    <location>
        <begin position="143"/>
        <end position="163"/>
    </location>
</feature>
<sequence>MGATRLDVDESQPLIGHGSPGERRRWLRAAFGIDPRSLALFRSAVGLLVGLDVLLRVTVEDIRLLTDEMAPRSEARSMLQTPSLSVYMLNGSRAFVLTVAAVHVLAACCLAAGWHARASAVVVWGLQVSVVDRLPVANNGGDLVLLALLLWACLLPCGELYTLQHRDAGPSTLGPARTSSRRASSAPRPSPTQGAADAVVLSWASAGLATFVPAVYFDAGWNKVRGGEWALMGWRPDWWPGGGGEGDGGLGVDAVALTLCDEPNLALLGRLARGPLLQRPLATALMTTFALALELLGPLCLFAVPCATWLARARLLLVPLFLLFNLGLAALYDLLLFPAVMAVGRFKWTLVLASAFAFVLFWSCLCGFAMDVMRVDLPGGGRIQHLLQLLHVRTEWHMYDTQNGDTNGWEEIEGTLRDGSSVDVLRSLKAGTPLPRALQPTALSSDPWQHHTLADMLLHHTNRWRERWFYQQHEARQLSPAVGRHLCERWARAVRRERWTSGQQLERFVFNVTILRVAGINAAAGECLFSRVSTVIDAGDERGAGFRPLEH</sequence>
<dbReference type="PaxDb" id="2903-EOD08574"/>
<feature type="transmembrane region" description="Helical" evidence="6">
    <location>
        <begin position="94"/>
        <end position="116"/>
    </location>
</feature>
<evidence type="ECO:0000256" key="6">
    <source>
        <dbReference type="SAM" id="Phobius"/>
    </source>
</evidence>
<proteinExistence type="predicted"/>
<feature type="transmembrane region" description="Helical" evidence="6">
    <location>
        <begin position="348"/>
        <end position="370"/>
    </location>
</feature>
<organism evidence="8 9">
    <name type="scientific">Emiliania huxleyi (strain CCMP1516)</name>
    <dbReference type="NCBI Taxonomy" id="280463"/>
    <lineage>
        <taxon>Eukaryota</taxon>
        <taxon>Haptista</taxon>
        <taxon>Haptophyta</taxon>
        <taxon>Prymnesiophyceae</taxon>
        <taxon>Isochrysidales</taxon>
        <taxon>Noelaerhabdaceae</taxon>
        <taxon>Emiliania</taxon>
    </lineage>
</organism>
<keyword evidence="2 6" id="KW-0812">Transmembrane</keyword>
<dbReference type="HOGENOM" id="CLU_494718_0_0_1"/>
<accession>A0A0D3IBD9</accession>
<dbReference type="PANTHER" id="PTHR39535">
    <property type="entry name" value="SPORULATION-DELAYING PROTEIN SDPB"/>
    <property type="match status" value="1"/>
</dbReference>
<dbReference type="KEGG" id="ehx:EMIHUDRAFT_217281"/>
<evidence type="ECO:0000313" key="9">
    <source>
        <dbReference type="Proteomes" id="UP000013827"/>
    </source>
</evidence>
<feature type="region of interest" description="Disordered" evidence="5">
    <location>
        <begin position="1"/>
        <end position="20"/>
    </location>
</feature>
<evidence type="ECO:0000256" key="1">
    <source>
        <dbReference type="ARBA" id="ARBA00004127"/>
    </source>
</evidence>
<feature type="transmembrane region" description="Helical" evidence="6">
    <location>
        <begin position="281"/>
        <end position="304"/>
    </location>
</feature>
<keyword evidence="4 6" id="KW-0472">Membrane</keyword>
<dbReference type="InterPro" id="IPR011020">
    <property type="entry name" value="HTTM-like"/>
</dbReference>
<protein>
    <recommendedName>
        <fullName evidence="7">HTTM-like domain-containing protein</fullName>
    </recommendedName>
</protein>
<dbReference type="GeneID" id="17254746"/>
<reference evidence="9" key="1">
    <citation type="journal article" date="2013" name="Nature">
        <title>Pan genome of the phytoplankton Emiliania underpins its global distribution.</title>
        <authorList>
            <person name="Read B.A."/>
            <person name="Kegel J."/>
            <person name="Klute M.J."/>
            <person name="Kuo A."/>
            <person name="Lefebvre S.C."/>
            <person name="Maumus F."/>
            <person name="Mayer C."/>
            <person name="Miller J."/>
            <person name="Monier A."/>
            <person name="Salamov A."/>
            <person name="Young J."/>
            <person name="Aguilar M."/>
            <person name="Claverie J.M."/>
            <person name="Frickenhaus S."/>
            <person name="Gonzalez K."/>
            <person name="Herman E.K."/>
            <person name="Lin Y.C."/>
            <person name="Napier J."/>
            <person name="Ogata H."/>
            <person name="Sarno A.F."/>
            <person name="Shmutz J."/>
            <person name="Schroeder D."/>
            <person name="de Vargas C."/>
            <person name="Verret F."/>
            <person name="von Dassow P."/>
            <person name="Valentin K."/>
            <person name="Van de Peer Y."/>
            <person name="Wheeler G."/>
            <person name="Dacks J.B."/>
            <person name="Delwiche C.F."/>
            <person name="Dyhrman S.T."/>
            <person name="Glockner G."/>
            <person name="John U."/>
            <person name="Richards T."/>
            <person name="Worden A.Z."/>
            <person name="Zhang X."/>
            <person name="Grigoriev I.V."/>
            <person name="Allen A.E."/>
            <person name="Bidle K."/>
            <person name="Borodovsky M."/>
            <person name="Bowler C."/>
            <person name="Brownlee C."/>
            <person name="Cock J.M."/>
            <person name="Elias M."/>
            <person name="Gladyshev V.N."/>
            <person name="Groth M."/>
            <person name="Guda C."/>
            <person name="Hadaegh A."/>
            <person name="Iglesias-Rodriguez M.D."/>
            <person name="Jenkins J."/>
            <person name="Jones B.M."/>
            <person name="Lawson T."/>
            <person name="Leese F."/>
            <person name="Lindquist E."/>
            <person name="Lobanov A."/>
            <person name="Lomsadze A."/>
            <person name="Malik S.B."/>
            <person name="Marsh M.E."/>
            <person name="Mackinder L."/>
            <person name="Mock T."/>
            <person name="Mueller-Roeber B."/>
            <person name="Pagarete A."/>
            <person name="Parker M."/>
            <person name="Probert I."/>
            <person name="Quesneville H."/>
            <person name="Raines C."/>
            <person name="Rensing S.A."/>
            <person name="Riano-Pachon D.M."/>
            <person name="Richier S."/>
            <person name="Rokitta S."/>
            <person name="Shiraiwa Y."/>
            <person name="Soanes D.M."/>
            <person name="van der Giezen M."/>
            <person name="Wahlund T.M."/>
            <person name="Williams B."/>
            <person name="Wilson W."/>
            <person name="Wolfe G."/>
            <person name="Wurch L.L."/>
        </authorList>
    </citation>
    <scope>NUCLEOTIDE SEQUENCE</scope>
</reference>
<evidence type="ECO:0000256" key="5">
    <source>
        <dbReference type="SAM" id="MobiDB-lite"/>
    </source>
</evidence>
<reference evidence="8" key="2">
    <citation type="submission" date="2024-10" db="UniProtKB">
        <authorList>
            <consortium name="EnsemblProtists"/>
        </authorList>
    </citation>
    <scope>IDENTIFICATION</scope>
</reference>
<evidence type="ECO:0000256" key="3">
    <source>
        <dbReference type="ARBA" id="ARBA00022989"/>
    </source>
</evidence>
<evidence type="ECO:0000313" key="8">
    <source>
        <dbReference type="EnsemblProtists" id="EOD08574"/>
    </source>
</evidence>
<dbReference type="InterPro" id="IPR052964">
    <property type="entry name" value="Sporulation_signal_mat"/>
</dbReference>
<feature type="domain" description="HTTM-like" evidence="7">
    <location>
        <begin position="30"/>
        <end position="356"/>
    </location>
</feature>
<dbReference type="Proteomes" id="UP000013827">
    <property type="component" value="Unassembled WGS sequence"/>
</dbReference>
<evidence type="ECO:0000256" key="4">
    <source>
        <dbReference type="ARBA" id="ARBA00023136"/>
    </source>
</evidence>
<dbReference type="PANTHER" id="PTHR39535:SF2">
    <property type="entry name" value="HTTM DOMAIN-CONTAINING PROTEIN"/>
    <property type="match status" value="1"/>
</dbReference>
<feature type="compositionally biased region" description="Low complexity" evidence="5">
    <location>
        <begin position="175"/>
        <end position="187"/>
    </location>
</feature>